<proteinExistence type="inferred from homology"/>
<feature type="transmembrane region" description="Helical" evidence="11">
    <location>
        <begin position="85"/>
        <end position="109"/>
    </location>
</feature>
<evidence type="ECO:0000313" key="13">
    <source>
        <dbReference type="EMBL" id="KOB72148.1"/>
    </source>
</evidence>
<organism evidence="13 14">
    <name type="scientific">Operophtera brumata</name>
    <name type="common">Winter moth</name>
    <name type="synonym">Phalaena brumata</name>
    <dbReference type="NCBI Taxonomy" id="104452"/>
    <lineage>
        <taxon>Eukaryota</taxon>
        <taxon>Metazoa</taxon>
        <taxon>Ecdysozoa</taxon>
        <taxon>Arthropoda</taxon>
        <taxon>Hexapoda</taxon>
        <taxon>Insecta</taxon>
        <taxon>Pterygota</taxon>
        <taxon>Neoptera</taxon>
        <taxon>Endopterygota</taxon>
        <taxon>Lepidoptera</taxon>
        <taxon>Glossata</taxon>
        <taxon>Ditrysia</taxon>
        <taxon>Geometroidea</taxon>
        <taxon>Geometridae</taxon>
        <taxon>Larentiinae</taxon>
        <taxon>Operophtera</taxon>
    </lineage>
</organism>
<keyword evidence="7 11" id="KW-0472">Membrane</keyword>
<dbReference type="STRING" id="104452.A0A0L7L9J6"/>
<evidence type="ECO:0000256" key="5">
    <source>
        <dbReference type="ARBA" id="ARBA00022989"/>
    </source>
</evidence>
<gene>
    <name evidence="13" type="ORF">OBRU01_12329</name>
</gene>
<dbReference type="AlphaFoldDB" id="A0A0L7L9J6"/>
<dbReference type="GO" id="GO:0005886">
    <property type="term" value="C:plasma membrane"/>
    <property type="evidence" value="ECO:0007669"/>
    <property type="project" value="UniProtKB-SubCell"/>
</dbReference>
<feature type="transmembrane region" description="Helical" evidence="11">
    <location>
        <begin position="209"/>
        <end position="228"/>
    </location>
</feature>
<dbReference type="PANTHER" id="PTHR24230">
    <property type="entry name" value="G-PROTEIN COUPLED RECEPTOR"/>
    <property type="match status" value="1"/>
</dbReference>
<dbReference type="Pfam" id="PF00001">
    <property type="entry name" value="7tm_1"/>
    <property type="match status" value="1"/>
</dbReference>
<protein>
    <submittedName>
        <fullName evidence="13">Neuropeptide receptor A21</fullName>
    </submittedName>
</protein>
<keyword evidence="6 10" id="KW-0297">G-protein coupled receptor</keyword>
<comment type="caution">
    <text evidence="13">The sequence shown here is derived from an EMBL/GenBank/DDBJ whole genome shotgun (WGS) entry which is preliminary data.</text>
</comment>
<name>A0A0L7L9J6_OPEBR</name>
<feature type="domain" description="G-protein coupled receptors family 1 profile" evidence="12">
    <location>
        <begin position="101"/>
        <end position="335"/>
    </location>
</feature>
<dbReference type="EMBL" id="JTDY01002085">
    <property type="protein sequence ID" value="KOB72148.1"/>
    <property type="molecule type" value="Genomic_DNA"/>
</dbReference>
<evidence type="ECO:0000256" key="4">
    <source>
        <dbReference type="ARBA" id="ARBA00022692"/>
    </source>
</evidence>
<evidence type="ECO:0000259" key="12">
    <source>
        <dbReference type="PROSITE" id="PS50262"/>
    </source>
</evidence>
<evidence type="ECO:0000256" key="1">
    <source>
        <dbReference type="ARBA" id="ARBA00004651"/>
    </source>
</evidence>
<dbReference type="PRINTS" id="PR00237">
    <property type="entry name" value="GPCRRHODOPSN"/>
</dbReference>
<evidence type="ECO:0000256" key="8">
    <source>
        <dbReference type="ARBA" id="ARBA00023170"/>
    </source>
</evidence>
<accession>A0A0L7L9J6</accession>
<evidence type="ECO:0000313" key="14">
    <source>
        <dbReference type="Proteomes" id="UP000037510"/>
    </source>
</evidence>
<feature type="transmembrane region" description="Helical" evidence="11">
    <location>
        <begin position="129"/>
        <end position="154"/>
    </location>
</feature>
<sequence>MDHAGNNITLYNDGVRYPSELTLHREFSTTEKTLESFITWPIEKCLKAFFINDTKIDDVTNHIYVYNGTQVMCLEHAPVLSKSTVIRASVLSAMAVLSFFGNLATIISIRRGKRGRGRARPSWTAIYSLIFQLSVADLLVTVFCIAGEAAWSFAVQWYAGNYICKLFKFLQMFALYLSTFILVLIGVDRWLAVKYPMKSMGTATRSGKLVILAWVLSVILSIPQAVIFSEAKGPFVEEFYQCVTHGFYTERWQEQAYTTLSLIFMFLLPLVILSQKVFKPEVRRPAKPQYFSPDMNRRRLIDRAKMKSLRMSVVIVVAFLLWWTPYYVMMLIFTFWNPDKNVKSQKVFKPEVRRPAKPQYFSPDMNRRRLIDRAKMKSLRMSVVIVVAFLLWWTPYYVMMLIFTFWNPDKNADRLYNQQPSAPGVRAAGDALARTRG</sequence>
<dbReference type="InterPro" id="IPR017452">
    <property type="entry name" value="GPCR_Rhodpsn_7TM"/>
</dbReference>
<dbReference type="Proteomes" id="UP000037510">
    <property type="component" value="Unassembled WGS sequence"/>
</dbReference>
<keyword evidence="4 10" id="KW-0812">Transmembrane</keyword>
<dbReference type="SUPFAM" id="SSF81321">
    <property type="entry name" value="Family A G protein-coupled receptor-like"/>
    <property type="match status" value="2"/>
</dbReference>
<dbReference type="PROSITE" id="PS50262">
    <property type="entry name" value="G_PROTEIN_RECEP_F1_2"/>
    <property type="match status" value="1"/>
</dbReference>
<evidence type="ECO:0000256" key="7">
    <source>
        <dbReference type="ARBA" id="ARBA00023136"/>
    </source>
</evidence>
<evidence type="ECO:0000256" key="10">
    <source>
        <dbReference type="RuleBase" id="RU000688"/>
    </source>
</evidence>
<evidence type="ECO:0000256" key="2">
    <source>
        <dbReference type="ARBA" id="ARBA00010663"/>
    </source>
</evidence>
<keyword evidence="8 10" id="KW-0675">Receptor</keyword>
<feature type="non-terminal residue" evidence="13">
    <location>
        <position position="437"/>
    </location>
</feature>
<feature type="transmembrane region" description="Helical" evidence="11">
    <location>
        <begin position="256"/>
        <end position="274"/>
    </location>
</feature>
<feature type="transmembrane region" description="Helical" evidence="11">
    <location>
        <begin position="166"/>
        <end position="188"/>
    </location>
</feature>
<keyword evidence="3" id="KW-1003">Cell membrane</keyword>
<evidence type="ECO:0000256" key="3">
    <source>
        <dbReference type="ARBA" id="ARBA00022475"/>
    </source>
</evidence>
<feature type="transmembrane region" description="Helical" evidence="11">
    <location>
        <begin position="313"/>
        <end position="336"/>
    </location>
</feature>
<dbReference type="PROSITE" id="PS00237">
    <property type="entry name" value="G_PROTEIN_RECEP_F1_1"/>
    <property type="match status" value="1"/>
</dbReference>
<dbReference type="GO" id="GO:0035237">
    <property type="term" value="F:corazonin receptor activity"/>
    <property type="evidence" value="ECO:0007669"/>
    <property type="project" value="TreeGrafter"/>
</dbReference>
<keyword evidence="5 11" id="KW-1133">Transmembrane helix</keyword>
<comment type="similarity">
    <text evidence="2 10">Belongs to the G-protein coupled receptor 1 family.</text>
</comment>
<reference evidence="13 14" key="1">
    <citation type="journal article" date="2015" name="Genome Biol. Evol.">
        <title>The genome of winter moth (Operophtera brumata) provides a genomic perspective on sexual dimorphism and phenology.</title>
        <authorList>
            <person name="Derks M.F."/>
            <person name="Smit S."/>
            <person name="Salis L."/>
            <person name="Schijlen E."/>
            <person name="Bossers A."/>
            <person name="Mateman C."/>
            <person name="Pijl A.S."/>
            <person name="de Ridder D."/>
            <person name="Groenen M.A."/>
            <person name="Visser M.E."/>
            <person name="Megens H.J."/>
        </authorList>
    </citation>
    <scope>NUCLEOTIDE SEQUENCE [LARGE SCALE GENOMIC DNA]</scope>
    <source>
        <strain evidence="13">WM2013NL</strain>
        <tissue evidence="13">Head and thorax</tissue>
    </source>
</reference>
<evidence type="ECO:0000256" key="9">
    <source>
        <dbReference type="ARBA" id="ARBA00023224"/>
    </source>
</evidence>
<keyword evidence="14" id="KW-1185">Reference proteome</keyword>
<dbReference type="InterPro" id="IPR000276">
    <property type="entry name" value="GPCR_Rhodpsn"/>
</dbReference>
<dbReference type="Gene3D" id="1.20.1070.10">
    <property type="entry name" value="Rhodopsin 7-helix transmembrane proteins"/>
    <property type="match status" value="2"/>
</dbReference>
<evidence type="ECO:0000256" key="11">
    <source>
        <dbReference type="SAM" id="Phobius"/>
    </source>
</evidence>
<comment type="subcellular location">
    <subcellularLocation>
        <location evidence="1">Cell membrane</location>
        <topology evidence="1">Multi-pass membrane protein</topology>
    </subcellularLocation>
</comment>
<evidence type="ECO:0000256" key="6">
    <source>
        <dbReference type="ARBA" id="ARBA00023040"/>
    </source>
</evidence>
<feature type="transmembrane region" description="Helical" evidence="11">
    <location>
        <begin position="383"/>
        <end position="406"/>
    </location>
</feature>
<keyword evidence="9 10" id="KW-0807">Transducer</keyword>
<dbReference type="PANTHER" id="PTHR24230:SF163">
    <property type="entry name" value="CORAZONIN RECEPTOR, ISOFORM B"/>
    <property type="match status" value="1"/>
</dbReference>